<accession>A0ABS7EBP4</accession>
<dbReference type="Proteomes" id="UP001166251">
    <property type="component" value="Unassembled WGS sequence"/>
</dbReference>
<feature type="chain" id="PRO_5046111746" evidence="1">
    <location>
        <begin position="19"/>
        <end position="84"/>
    </location>
</feature>
<name>A0ABS7EBP4_9GAMM</name>
<gene>
    <name evidence="2" type="ORF">K0504_01265</name>
</gene>
<dbReference type="RefSeq" id="WP_220102324.1">
    <property type="nucleotide sequence ID" value="NZ_JAHZSS010000001.1"/>
</dbReference>
<keyword evidence="3" id="KW-1185">Reference proteome</keyword>
<sequence>MKHTLFVMTALLSVAALAAGPAPKDVYEETVELCNEWAKDDGIPATEVKAYVEKCVQQDLEDMGYTLENPADATDALALKKGDE</sequence>
<comment type="caution">
    <text evidence="2">The sequence shown here is derived from an EMBL/GenBank/DDBJ whole genome shotgun (WGS) entry which is preliminary data.</text>
</comment>
<proteinExistence type="predicted"/>
<evidence type="ECO:0000313" key="3">
    <source>
        <dbReference type="Proteomes" id="UP001166251"/>
    </source>
</evidence>
<dbReference type="EMBL" id="JAHZSS010000001">
    <property type="protein sequence ID" value="MBW8189650.1"/>
    <property type="molecule type" value="Genomic_DNA"/>
</dbReference>
<protein>
    <submittedName>
        <fullName evidence="2">Uncharacterized protein</fullName>
    </submittedName>
</protein>
<keyword evidence="1" id="KW-0732">Signal</keyword>
<feature type="signal peptide" evidence="1">
    <location>
        <begin position="1"/>
        <end position="18"/>
    </location>
</feature>
<organism evidence="2 3">
    <name type="scientific">Neiella holothuriorum</name>
    <dbReference type="NCBI Taxonomy" id="2870530"/>
    <lineage>
        <taxon>Bacteria</taxon>
        <taxon>Pseudomonadati</taxon>
        <taxon>Pseudomonadota</taxon>
        <taxon>Gammaproteobacteria</taxon>
        <taxon>Alteromonadales</taxon>
        <taxon>Echinimonadaceae</taxon>
        <taxon>Neiella</taxon>
    </lineage>
</organism>
<reference evidence="2" key="1">
    <citation type="submission" date="2021-07" db="EMBL/GenBank/DDBJ databases">
        <title>Neiella marina sp. nov., isolated from the intestinal content of sea cucumber Apostichopus japonicus.</title>
        <authorList>
            <person name="Bai X."/>
        </authorList>
    </citation>
    <scope>NUCLEOTIDE SEQUENCE</scope>
    <source>
        <strain evidence="2">126</strain>
    </source>
</reference>
<evidence type="ECO:0000313" key="2">
    <source>
        <dbReference type="EMBL" id="MBW8189650.1"/>
    </source>
</evidence>
<evidence type="ECO:0000256" key="1">
    <source>
        <dbReference type="SAM" id="SignalP"/>
    </source>
</evidence>